<keyword evidence="2" id="KW-0158">Chromosome</keyword>
<evidence type="ECO:0000256" key="4">
    <source>
        <dbReference type="ARBA" id="ARBA00023125"/>
    </source>
</evidence>
<dbReference type="GO" id="GO:0070187">
    <property type="term" value="C:shelterin complex"/>
    <property type="evidence" value="ECO:0007669"/>
    <property type="project" value="TreeGrafter"/>
</dbReference>
<feature type="region of interest" description="Disordered" evidence="7">
    <location>
        <begin position="233"/>
        <end position="327"/>
    </location>
</feature>
<dbReference type="PANTHER" id="PTHR46833:SF1">
    <property type="entry name" value="TELOMERIC REPEAT-BINDING FACTOR 2"/>
    <property type="match status" value="1"/>
</dbReference>
<dbReference type="InterPro" id="IPR013867">
    <property type="entry name" value="Telomere_rpt-bd_fac_dimer_dom"/>
</dbReference>
<feature type="compositionally biased region" description="Low complexity" evidence="7">
    <location>
        <begin position="438"/>
        <end position="447"/>
    </location>
</feature>
<dbReference type="InterPro" id="IPR001005">
    <property type="entry name" value="SANT/Myb"/>
</dbReference>
<dbReference type="PROSITE" id="PS50090">
    <property type="entry name" value="MYB_LIKE"/>
    <property type="match status" value="1"/>
</dbReference>
<comment type="subcellular location">
    <subcellularLocation>
        <location evidence="1">Chromosome</location>
        <location evidence="1">Telomere</location>
    </subcellularLocation>
</comment>
<evidence type="ECO:0000256" key="3">
    <source>
        <dbReference type="ARBA" id="ARBA00022895"/>
    </source>
</evidence>
<dbReference type="InterPro" id="IPR031902">
    <property type="entry name" value="TERF2_RBM"/>
</dbReference>
<keyword evidence="3" id="KW-0779">Telomere</keyword>
<keyword evidence="10" id="KW-1185">Reference proteome</keyword>
<dbReference type="SMART" id="SM00717">
    <property type="entry name" value="SANT"/>
    <property type="match status" value="1"/>
</dbReference>
<evidence type="ECO:0000259" key="8">
    <source>
        <dbReference type="PROSITE" id="PS50090"/>
    </source>
</evidence>
<dbReference type="GO" id="GO:0032208">
    <property type="term" value="P:negative regulation of telomere maintenance via recombination"/>
    <property type="evidence" value="ECO:0007669"/>
    <property type="project" value="TreeGrafter"/>
</dbReference>
<dbReference type="GO" id="GO:0098505">
    <property type="term" value="F:G-rich strand telomeric DNA binding"/>
    <property type="evidence" value="ECO:0007669"/>
    <property type="project" value="TreeGrafter"/>
</dbReference>
<keyword evidence="4" id="KW-0238">DNA-binding</keyword>
<feature type="domain" description="HTH myb-type" evidence="9">
    <location>
        <begin position="501"/>
        <end position="558"/>
    </location>
</feature>
<dbReference type="GO" id="GO:0005654">
    <property type="term" value="C:nucleoplasm"/>
    <property type="evidence" value="ECO:0007669"/>
    <property type="project" value="UniProtKB-ARBA"/>
</dbReference>
<keyword evidence="5" id="KW-0539">Nucleus</keyword>
<dbReference type="RefSeq" id="XP_054856581.1">
    <property type="nucleotide sequence ID" value="XM_055000606.1"/>
</dbReference>
<feature type="region of interest" description="Disordered" evidence="7">
    <location>
        <begin position="341"/>
        <end position="393"/>
    </location>
</feature>
<dbReference type="GO" id="GO:0070198">
    <property type="term" value="P:protein localization to chromosome, telomeric region"/>
    <property type="evidence" value="ECO:0007669"/>
    <property type="project" value="TreeGrafter"/>
</dbReference>
<dbReference type="Proteomes" id="UP001190640">
    <property type="component" value="Chromosome 16"/>
</dbReference>
<feature type="region of interest" description="Disordered" evidence="7">
    <location>
        <begin position="206"/>
        <end position="225"/>
    </location>
</feature>
<dbReference type="InterPro" id="IPR036507">
    <property type="entry name" value="Telomere_rpt-bd_fac_dimer_sf"/>
</dbReference>
<gene>
    <name evidence="11" type="primary">TERF2</name>
</gene>
<evidence type="ECO:0000256" key="2">
    <source>
        <dbReference type="ARBA" id="ARBA00022454"/>
    </source>
</evidence>
<evidence type="ECO:0000313" key="11">
    <source>
        <dbReference type="RefSeq" id="XP_054856581.1"/>
    </source>
</evidence>
<protein>
    <submittedName>
        <fullName evidence="11">Telomeric repeat-binding factor 2 isoform X1</fullName>
    </submittedName>
</protein>
<dbReference type="Pfam" id="PF00249">
    <property type="entry name" value="Myb_DNA-binding"/>
    <property type="match status" value="1"/>
</dbReference>
<dbReference type="Pfam" id="PF08558">
    <property type="entry name" value="TRF"/>
    <property type="match status" value="1"/>
</dbReference>
<feature type="region of interest" description="Disordered" evidence="7">
    <location>
        <begin position="413"/>
        <end position="447"/>
    </location>
</feature>
<evidence type="ECO:0000313" key="10">
    <source>
        <dbReference type="Proteomes" id="UP001190640"/>
    </source>
</evidence>
<dbReference type="GO" id="GO:1905839">
    <property type="term" value="P:negative regulation of telomeric D-loop disassembly"/>
    <property type="evidence" value="ECO:0007669"/>
    <property type="project" value="TreeGrafter"/>
</dbReference>
<dbReference type="PANTHER" id="PTHR46833">
    <property type="entry name" value="TELOMERIC REPEAT-BINDING FACTOR 2 TERF2"/>
    <property type="match status" value="1"/>
</dbReference>
<dbReference type="GO" id="GO:0061820">
    <property type="term" value="P:telomeric D-loop disassembly"/>
    <property type="evidence" value="ECO:0007669"/>
    <property type="project" value="TreeGrafter"/>
</dbReference>
<evidence type="ECO:0000256" key="5">
    <source>
        <dbReference type="ARBA" id="ARBA00023242"/>
    </source>
</evidence>
<dbReference type="Gene3D" id="1.10.10.60">
    <property type="entry name" value="Homeodomain-like"/>
    <property type="match status" value="1"/>
</dbReference>
<dbReference type="GO" id="GO:0032210">
    <property type="term" value="P:regulation of telomere maintenance via telomerase"/>
    <property type="evidence" value="ECO:0007669"/>
    <property type="project" value="TreeGrafter"/>
</dbReference>
<proteinExistence type="predicted"/>
<dbReference type="GO" id="GO:0003720">
    <property type="term" value="F:telomerase activity"/>
    <property type="evidence" value="ECO:0007669"/>
    <property type="project" value="TreeGrafter"/>
</dbReference>
<dbReference type="AlphaFoldDB" id="A0AA97KIP7"/>
<dbReference type="Pfam" id="PF16772">
    <property type="entry name" value="TERF2_RBM"/>
    <property type="match status" value="1"/>
</dbReference>
<dbReference type="GO" id="GO:0042803">
    <property type="term" value="F:protein homodimerization activity"/>
    <property type="evidence" value="ECO:0007669"/>
    <property type="project" value="InterPro"/>
</dbReference>
<dbReference type="GO" id="GO:0031627">
    <property type="term" value="P:telomeric loop formation"/>
    <property type="evidence" value="ECO:0007669"/>
    <property type="project" value="TreeGrafter"/>
</dbReference>
<dbReference type="InterPro" id="IPR017930">
    <property type="entry name" value="Myb_dom"/>
</dbReference>
<feature type="compositionally biased region" description="Polar residues" evidence="7">
    <location>
        <begin position="483"/>
        <end position="502"/>
    </location>
</feature>
<dbReference type="SUPFAM" id="SSF63600">
    <property type="entry name" value="Telomeric repeat binding factor (TRF) dimerisation domain"/>
    <property type="match status" value="1"/>
</dbReference>
<feature type="region of interest" description="Disordered" evidence="7">
    <location>
        <begin position="483"/>
        <end position="506"/>
    </location>
</feature>
<evidence type="ECO:0000256" key="1">
    <source>
        <dbReference type="ARBA" id="ARBA00004574"/>
    </source>
</evidence>
<dbReference type="FunFam" id="1.10.10.60:FF:000129">
    <property type="entry name" value="Telomeric repeat-binding factor 2"/>
    <property type="match status" value="1"/>
</dbReference>
<name>A0AA97KIP7_EUBMA</name>
<dbReference type="SUPFAM" id="SSF46689">
    <property type="entry name" value="Homeodomain-like"/>
    <property type="match status" value="1"/>
</dbReference>
<dbReference type="GO" id="GO:0031848">
    <property type="term" value="P:protection from non-homologous end joining at telomere"/>
    <property type="evidence" value="ECO:0007669"/>
    <property type="project" value="InterPro"/>
</dbReference>
<dbReference type="CTD" id="7014"/>
<evidence type="ECO:0000256" key="6">
    <source>
        <dbReference type="ARBA" id="ARBA00023306"/>
    </source>
</evidence>
<sequence length="559" mass="62661">MAARAAEARGRALGRAVDGWVLRHYCHQALQAFRAGRARDFRQLRDILSAVLVRPLALEESIRLHLRIIQLLSRLEENWSTDSEGEQMPFGSALDFLETMKQEHELDEALIEKLRRKIKEAAVIACIRNQEFEKASELLKTPMSKDPSTPKTQLALQSIIQEKNFSHSKIWNFSFKAFQQEILLCLEDYLDDSEPFLLKMARTNSADPQALSPLGTESEEMVPSEYMEEVAGLEETRKNKSVGRSSEAVSEHKSEGEAGETEEDRPEPAPRASKRAAGQAPVSKPASEQAMAPSKTAEPPEVSSKEETCPAQGAPKDSGRYPPRRPAFYELSTLREAFKALSDSPEADADFSKLDETDWPSSKRPSVSPRVKRRREEEEKAASGPPSLTQKTQCLVTISKLVQGCETACPCDSCASPAAPKEPPSTLAAQPAEPEAPTLPRTPRFPRLSKQRVNSWREEMDTWSGEDELFDCDWVPKRNSPHCSETASSGGESTNTSITSGTKKQKVRWTTEETEWIRAGVKKFGEGNWKAIFKAYHFKKRTPVMIKDRWRTMKKLGLN</sequence>
<dbReference type="GO" id="GO:0003691">
    <property type="term" value="F:double-stranded telomeric DNA binding"/>
    <property type="evidence" value="ECO:0007669"/>
    <property type="project" value="TreeGrafter"/>
</dbReference>
<feature type="compositionally biased region" description="Low complexity" evidence="7">
    <location>
        <begin position="360"/>
        <end position="369"/>
    </location>
</feature>
<dbReference type="Gene3D" id="1.25.40.210">
    <property type="entry name" value="Telomere repeat-binding factor, dimerisation domain"/>
    <property type="match status" value="1"/>
</dbReference>
<dbReference type="KEGG" id="emc:129344106"/>
<keyword evidence="6" id="KW-0131">Cell cycle</keyword>
<dbReference type="PROSITE" id="PS51294">
    <property type="entry name" value="HTH_MYB"/>
    <property type="match status" value="1"/>
</dbReference>
<dbReference type="CDD" id="cd11660">
    <property type="entry name" value="SANT_TRF"/>
    <property type="match status" value="1"/>
</dbReference>
<accession>A0AA97KIP7</accession>
<organism evidence="10 11">
    <name type="scientific">Eublepharis macularius</name>
    <name type="common">Leopard gecko</name>
    <name type="synonym">Cyrtodactylus macularius</name>
    <dbReference type="NCBI Taxonomy" id="481883"/>
    <lineage>
        <taxon>Eukaryota</taxon>
        <taxon>Metazoa</taxon>
        <taxon>Chordata</taxon>
        <taxon>Craniata</taxon>
        <taxon>Vertebrata</taxon>
        <taxon>Euteleostomi</taxon>
        <taxon>Lepidosauria</taxon>
        <taxon>Squamata</taxon>
        <taxon>Bifurcata</taxon>
        <taxon>Gekkota</taxon>
        <taxon>Eublepharidae</taxon>
        <taxon>Eublepharinae</taxon>
        <taxon>Eublepharis</taxon>
    </lineage>
</organism>
<evidence type="ECO:0000259" key="9">
    <source>
        <dbReference type="PROSITE" id="PS51294"/>
    </source>
</evidence>
<evidence type="ECO:0000256" key="7">
    <source>
        <dbReference type="SAM" id="MobiDB-lite"/>
    </source>
</evidence>
<dbReference type="InterPro" id="IPR030657">
    <property type="entry name" value="TERF2"/>
</dbReference>
<dbReference type="GeneID" id="129344106"/>
<feature type="domain" description="Myb-like" evidence="8">
    <location>
        <begin position="501"/>
        <end position="554"/>
    </location>
</feature>
<dbReference type="InterPro" id="IPR009057">
    <property type="entry name" value="Homeodomain-like_sf"/>
</dbReference>
<reference evidence="11" key="1">
    <citation type="submission" date="2025-08" db="UniProtKB">
        <authorList>
            <consortium name="RefSeq"/>
        </authorList>
    </citation>
    <scope>IDENTIFICATION</scope>
    <source>
        <tissue evidence="11">Blood</tissue>
    </source>
</reference>